<evidence type="ECO:0000259" key="3">
    <source>
        <dbReference type="PROSITE" id="PS51462"/>
    </source>
</evidence>
<accession>A0ABU5L8Y1</accession>
<dbReference type="InterPro" id="IPR000086">
    <property type="entry name" value="NUDIX_hydrolase_dom"/>
</dbReference>
<reference evidence="4 5" key="1">
    <citation type="submission" date="2023-02" db="EMBL/GenBank/DDBJ databases">
        <title>Host association and intracellularity evolved multiple times independently in the Rickettsiales.</title>
        <authorList>
            <person name="Castelli M."/>
            <person name="Nardi T."/>
            <person name="Gammuto L."/>
            <person name="Bellinzona G."/>
            <person name="Sabaneyeva E."/>
            <person name="Potekhin A."/>
            <person name="Serra V."/>
            <person name="Petroni G."/>
            <person name="Sassera D."/>
        </authorList>
    </citation>
    <scope>NUCLEOTIDE SEQUENCE [LARGE SCALE GENOMIC DNA]</scope>
    <source>
        <strain evidence="4 5">BOD18</strain>
    </source>
</reference>
<dbReference type="RefSeq" id="WP_322497778.1">
    <property type="nucleotide sequence ID" value="NZ_JARGYT010000036.1"/>
</dbReference>
<dbReference type="PANTHER" id="PTHR11839">
    <property type="entry name" value="UDP/ADP-SUGAR PYROPHOSPHATASE"/>
    <property type="match status" value="1"/>
</dbReference>
<feature type="domain" description="Nudix hydrolase" evidence="3">
    <location>
        <begin position="4"/>
        <end position="144"/>
    </location>
</feature>
<evidence type="ECO:0000256" key="1">
    <source>
        <dbReference type="ARBA" id="ARBA00001946"/>
    </source>
</evidence>
<sequence>MDGLYRNCSGVVLFNKHGMVFVGKRIDTEGFAWQLPQGGVNEEEDFKIAALRELKEETGITSVDVIYESRYIHKYDIPFHKSLWDGKYVGQIQKWFLAAFYGQDNEININTKEPEFNDWRWIDIHELQNFAIHFKKDVYKNISLEFAPIIERYLHT</sequence>
<dbReference type="Gene3D" id="3.90.79.10">
    <property type="entry name" value="Nucleoside Triphosphate Pyrophosphohydrolase"/>
    <property type="match status" value="1"/>
</dbReference>
<evidence type="ECO:0000313" key="4">
    <source>
        <dbReference type="EMBL" id="MDZ5762309.1"/>
    </source>
</evidence>
<dbReference type="InterPro" id="IPR015797">
    <property type="entry name" value="NUDIX_hydrolase-like_dom_sf"/>
</dbReference>
<dbReference type="CDD" id="cd03671">
    <property type="entry name" value="NUDIX_Ap4A_hydrolase_plant_like"/>
    <property type="match status" value="1"/>
</dbReference>
<dbReference type="Proteomes" id="UP001293791">
    <property type="component" value="Unassembled WGS sequence"/>
</dbReference>
<keyword evidence="2" id="KW-0378">Hydrolase</keyword>
<dbReference type="PROSITE" id="PS51462">
    <property type="entry name" value="NUDIX"/>
    <property type="match status" value="1"/>
</dbReference>
<dbReference type="SUPFAM" id="SSF55811">
    <property type="entry name" value="Nudix"/>
    <property type="match status" value="1"/>
</dbReference>
<evidence type="ECO:0000256" key="2">
    <source>
        <dbReference type="ARBA" id="ARBA00022801"/>
    </source>
</evidence>
<proteinExistence type="predicted"/>
<comment type="caution">
    <text evidence="4">The sequence shown here is derived from an EMBL/GenBank/DDBJ whole genome shotgun (WGS) entry which is preliminary data.</text>
</comment>
<dbReference type="Pfam" id="PF00293">
    <property type="entry name" value="NUDIX"/>
    <property type="match status" value="1"/>
</dbReference>
<protein>
    <submittedName>
        <fullName evidence="4">RNA pyrophosphohydrolase</fullName>
    </submittedName>
</protein>
<dbReference type="PROSITE" id="PS00893">
    <property type="entry name" value="NUDIX_BOX"/>
    <property type="match status" value="1"/>
</dbReference>
<comment type="cofactor">
    <cofactor evidence="1">
        <name>Mg(2+)</name>
        <dbReference type="ChEBI" id="CHEBI:18420"/>
    </cofactor>
</comment>
<dbReference type="NCBIfam" id="NF001938">
    <property type="entry name" value="PRK00714.1-5"/>
    <property type="match status" value="1"/>
</dbReference>
<dbReference type="EMBL" id="JARGYT010000036">
    <property type="protein sequence ID" value="MDZ5762309.1"/>
    <property type="molecule type" value="Genomic_DNA"/>
</dbReference>
<keyword evidence="5" id="KW-1185">Reference proteome</keyword>
<dbReference type="InterPro" id="IPR022927">
    <property type="entry name" value="RppH"/>
</dbReference>
<dbReference type="PANTHER" id="PTHR11839:SF22">
    <property type="entry name" value="NUDIX HYDROLASE 26, CHLOROPLASTIC"/>
    <property type="match status" value="1"/>
</dbReference>
<organism evidence="4 5">
    <name type="scientific">Candidatus Cyrtobacter comes</name>
    <dbReference type="NCBI Taxonomy" id="675776"/>
    <lineage>
        <taxon>Bacteria</taxon>
        <taxon>Pseudomonadati</taxon>
        <taxon>Pseudomonadota</taxon>
        <taxon>Alphaproteobacteria</taxon>
        <taxon>Rickettsiales</taxon>
        <taxon>Candidatus Midichloriaceae</taxon>
        <taxon>Candidatus Cyrtobacter</taxon>
    </lineage>
</organism>
<name>A0ABU5L8Y1_9RICK</name>
<evidence type="ECO:0000313" key="5">
    <source>
        <dbReference type="Proteomes" id="UP001293791"/>
    </source>
</evidence>
<dbReference type="InterPro" id="IPR020084">
    <property type="entry name" value="NUDIX_hydrolase_CS"/>
</dbReference>
<gene>
    <name evidence="4" type="ORF">Cyrtocomes_00688</name>
</gene>